<proteinExistence type="predicted"/>
<reference evidence="1" key="2">
    <citation type="submission" date="2020-06" db="EMBL/GenBank/DDBJ databases">
        <authorList>
            <person name="Sheffer M."/>
        </authorList>
    </citation>
    <scope>NUCLEOTIDE SEQUENCE</scope>
</reference>
<name>A0A8T0DYE1_ARGBR</name>
<accession>A0A8T0DYE1</accession>
<keyword evidence="2" id="KW-1185">Reference proteome</keyword>
<reference evidence="1" key="1">
    <citation type="journal article" date="2020" name="bioRxiv">
        <title>Chromosome-level reference genome of the European wasp spider Argiope bruennichi: a resource for studies on range expansion and evolutionary adaptation.</title>
        <authorList>
            <person name="Sheffer M.M."/>
            <person name="Hoppe A."/>
            <person name="Krehenwinkel H."/>
            <person name="Uhl G."/>
            <person name="Kuss A.W."/>
            <person name="Jensen L."/>
            <person name="Jensen C."/>
            <person name="Gillespie R.G."/>
            <person name="Hoff K.J."/>
            <person name="Prost S."/>
        </authorList>
    </citation>
    <scope>NUCLEOTIDE SEQUENCE</scope>
</reference>
<organism evidence="1 2">
    <name type="scientific">Argiope bruennichi</name>
    <name type="common">Wasp spider</name>
    <name type="synonym">Aranea bruennichi</name>
    <dbReference type="NCBI Taxonomy" id="94029"/>
    <lineage>
        <taxon>Eukaryota</taxon>
        <taxon>Metazoa</taxon>
        <taxon>Ecdysozoa</taxon>
        <taxon>Arthropoda</taxon>
        <taxon>Chelicerata</taxon>
        <taxon>Arachnida</taxon>
        <taxon>Araneae</taxon>
        <taxon>Araneomorphae</taxon>
        <taxon>Entelegynae</taxon>
        <taxon>Araneoidea</taxon>
        <taxon>Araneidae</taxon>
        <taxon>Argiope</taxon>
    </lineage>
</organism>
<dbReference type="AlphaFoldDB" id="A0A8T0DYE1"/>
<evidence type="ECO:0000313" key="1">
    <source>
        <dbReference type="EMBL" id="KAF8763512.1"/>
    </source>
</evidence>
<protein>
    <submittedName>
        <fullName evidence="1">Uncharacterized protein</fullName>
    </submittedName>
</protein>
<gene>
    <name evidence="1" type="ORF">HNY73_021693</name>
</gene>
<comment type="caution">
    <text evidence="1">The sequence shown here is derived from an EMBL/GenBank/DDBJ whole genome shotgun (WGS) entry which is preliminary data.</text>
</comment>
<dbReference type="Proteomes" id="UP000807504">
    <property type="component" value="Unassembled WGS sequence"/>
</dbReference>
<sequence>MTIINLSPLDCSVSSNRVRACCPKHHLHSGAVIRLRSQSLCGSSVQILLNTECGSQSRSCLTRKAKLDYNLLMRSPSATGSRMDGSVEYFANSAHKTKEPEKYQLSPDETEPHDWLMLLCMAFSDGDTSSCFDWKELASLRPFTWVSLTHKRDYDRIHQSQRMRVKKPGIL</sequence>
<dbReference type="EMBL" id="JABXBU010002231">
    <property type="protein sequence ID" value="KAF8763512.1"/>
    <property type="molecule type" value="Genomic_DNA"/>
</dbReference>
<evidence type="ECO:0000313" key="2">
    <source>
        <dbReference type="Proteomes" id="UP000807504"/>
    </source>
</evidence>